<keyword evidence="2 5" id="KW-0812">Transmembrane</keyword>
<dbReference type="GO" id="GO:0005886">
    <property type="term" value="C:plasma membrane"/>
    <property type="evidence" value="ECO:0007669"/>
    <property type="project" value="TreeGrafter"/>
</dbReference>
<evidence type="ECO:0000256" key="3">
    <source>
        <dbReference type="ARBA" id="ARBA00022989"/>
    </source>
</evidence>
<dbReference type="SUPFAM" id="SSF48652">
    <property type="entry name" value="Tetraspanin"/>
    <property type="match status" value="1"/>
</dbReference>
<dbReference type="Pfam" id="PF00335">
    <property type="entry name" value="Tetraspanin"/>
    <property type="match status" value="1"/>
</dbReference>
<feature type="transmembrane region" description="Helical" evidence="5">
    <location>
        <begin position="201"/>
        <end position="224"/>
    </location>
</feature>
<evidence type="ECO:0000256" key="1">
    <source>
        <dbReference type="ARBA" id="ARBA00004141"/>
    </source>
</evidence>
<protein>
    <recommendedName>
        <fullName evidence="11">Tetraspanin</fullName>
    </recommendedName>
</protein>
<evidence type="ECO:0000313" key="6">
    <source>
        <dbReference type="EMBL" id="CAF3350115.1"/>
    </source>
</evidence>
<evidence type="ECO:0008006" key="11">
    <source>
        <dbReference type="Google" id="ProtNLM"/>
    </source>
</evidence>
<gene>
    <name evidence="7" type="ORF">FME351_LOCUS15683</name>
    <name evidence="8" type="ORF">HFQ381_LOCUS4352</name>
    <name evidence="6" type="ORF">LUA448_LOCUS12972</name>
    <name evidence="9" type="ORF">TSG867_LOCUS13610</name>
</gene>
<dbReference type="Proteomes" id="UP000663833">
    <property type="component" value="Unassembled WGS sequence"/>
</dbReference>
<dbReference type="Proteomes" id="UP000663862">
    <property type="component" value="Unassembled WGS sequence"/>
</dbReference>
<feature type="transmembrane region" description="Helical" evidence="5">
    <location>
        <begin position="7"/>
        <end position="29"/>
    </location>
</feature>
<proteinExistence type="predicted"/>
<dbReference type="EMBL" id="CAJOBO010000171">
    <property type="protein sequence ID" value="CAF4151113.1"/>
    <property type="molecule type" value="Genomic_DNA"/>
</dbReference>
<evidence type="ECO:0000313" key="9">
    <source>
        <dbReference type="EMBL" id="CAF4409429.1"/>
    </source>
</evidence>
<feature type="transmembrane region" description="Helical" evidence="5">
    <location>
        <begin position="49"/>
        <end position="69"/>
    </location>
</feature>
<dbReference type="InterPro" id="IPR018499">
    <property type="entry name" value="Tetraspanin/Peripherin"/>
</dbReference>
<dbReference type="Gene3D" id="1.10.1450.10">
    <property type="entry name" value="Tetraspanin"/>
    <property type="match status" value="1"/>
</dbReference>
<evidence type="ECO:0000313" key="8">
    <source>
        <dbReference type="EMBL" id="CAF4151113.1"/>
    </source>
</evidence>
<evidence type="ECO:0000256" key="5">
    <source>
        <dbReference type="SAM" id="Phobius"/>
    </source>
</evidence>
<dbReference type="AlphaFoldDB" id="A0A820PT57"/>
<keyword evidence="3 5" id="KW-1133">Transmembrane helix</keyword>
<comment type="caution">
    <text evidence="9">The sequence shown here is derived from an EMBL/GenBank/DDBJ whole genome shotgun (WGS) entry which is preliminary data.</text>
</comment>
<feature type="transmembrane region" description="Helical" evidence="5">
    <location>
        <begin position="76"/>
        <end position="102"/>
    </location>
</feature>
<keyword evidence="4 5" id="KW-0472">Membrane</keyword>
<evidence type="ECO:0000313" key="10">
    <source>
        <dbReference type="Proteomes" id="UP000663862"/>
    </source>
</evidence>
<reference evidence="9" key="1">
    <citation type="submission" date="2021-02" db="EMBL/GenBank/DDBJ databases">
        <authorList>
            <person name="Nowell W R."/>
        </authorList>
    </citation>
    <scope>NUCLEOTIDE SEQUENCE</scope>
</reference>
<comment type="subcellular location">
    <subcellularLocation>
        <location evidence="1">Membrane</location>
        <topology evidence="1">Multi-pass membrane protein</topology>
    </subcellularLocation>
</comment>
<dbReference type="EMBL" id="CAJNYD010001575">
    <property type="protein sequence ID" value="CAF3350115.1"/>
    <property type="molecule type" value="Genomic_DNA"/>
</dbReference>
<dbReference type="PANTHER" id="PTHR19282">
    <property type="entry name" value="TETRASPANIN"/>
    <property type="match status" value="1"/>
</dbReference>
<dbReference type="InterPro" id="IPR008952">
    <property type="entry name" value="Tetraspanin_EC2_sf"/>
</dbReference>
<dbReference type="EMBL" id="CAJOBQ010000732">
    <property type="protein sequence ID" value="CAF4409429.1"/>
    <property type="molecule type" value="Genomic_DNA"/>
</dbReference>
<sequence>MVKPHSIGTAIVCTLTILTGITLLITASVCTSDIHFIRDGWDEIYSLSIYSIVIGGLAAILTIGFLYVVTRQFPALTILFSILILLILILAIVCIVMLAVALGDLKEDSFIYIGSLTLNYANSNTSISSKNLLGTIQQSLRCCGTVEAADWAAIYSDGKSTPDTCCQAMAPGCGNYSLSLNSTIFLRGCANSLYSYIREDVIAIIFLNTILATLIAISAIFGFITERYIRRQYELM</sequence>
<name>A0A820PT57_9BILA</name>
<evidence type="ECO:0000256" key="2">
    <source>
        <dbReference type="ARBA" id="ARBA00022692"/>
    </source>
</evidence>
<accession>A0A820PT57</accession>
<dbReference type="Proteomes" id="UP000663851">
    <property type="component" value="Unassembled WGS sequence"/>
</dbReference>
<dbReference type="PANTHER" id="PTHR19282:SF544">
    <property type="entry name" value="TETRASPANIN"/>
    <property type="match status" value="1"/>
</dbReference>
<dbReference type="EMBL" id="CAJNYU010001940">
    <property type="protein sequence ID" value="CAF3483818.1"/>
    <property type="molecule type" value="Genomic_DNA"/>
</dbReference>
<evidence type="ECO:0000256" key="4">
    <source>
        <dbReference type="ARBA" id="ARBA00023136"/>
    </source>
</evidence>
<dbReference type="Proteomes" id="UP000663869">
    <property type="component" value="Unassembled WGS sequence"/>
</dbReference>
<evidence type="ECO:0000313" key="7">
    <source>
        <dbReference type="EMBL" id="CAF3483818.1"/>
    </source>
</evidence>
<organism evidence="9 10">
    <name type="scientific">Rotaria socialis</name>
    <dbReference type="NCBI Taxonomy" id="392032"/>
    <lineage>
        <taxon>Eukaryota</taxon>
        <taxon>Metazoa</taxon>
        <taxon>Spiralia</taxon>
        <taxon>Gnathifera</taxon>
        <taxon>Rotifera</taxon>
        <taxon>Eurotatoria</taxon>
        <taxon>Bdelloidea</taxon>
        <taxon>Philodinida</taxon>
        <taxon>Philodinidae</taxon>
        <taxon>Rotaria</taxon>
    </lineage>
</organism>